<accession>A0A1A9I140</accession>
<gene>
    <name evidence="3" type="primary">smpB</name>
    <name evidence="4" type="ORF">A8C56_10625</name>
</gene>
<dbReference type="GO" id="GO:0003723">
    <property type="term" value="F:RNA binding"/>
    <property type="evidence" value="ECO:0007669"/>
    <property type="project" value="UniProtKB-UniRule"/>
</dbReference>
<keyword evidence="2 3" id="KW-0694">RNA-binding</keyword>
<dbReference type="GO" id="GO:0005829">
    <property type="term" value="C:cytosol"/>
    <property type="evidence" value="ECO:0007669"/>
    <property type="project" value="TreeGrafter"/>
</dbReference>
<comment type="function">
    <text evidence="3">Required for rescue of stalled ribosomes mediated by trans-translation. Binds to transfer-messenger RNA (tmRNA), required for stable association of tmRNA with ribosomes. tmRNA and SmpB together mimic tRNA shape, replacing the anticodon stem-loop with SmpB. tmRNA is encoded by the ssrA gene; the 2 termini fold to resemble tRNA(Ala) and it encodes a 'tag peptide', a short internal open reading frame. During trans-translation Ala-aminoacylated tmRNA acts like a tRNA, entering the A-site of stalled ribosomes, displacing the stalled mRNA. The ribosome then switches to translate the ORF on the tmRNA; the nascent peptide is terminated with the 'tag peptide' encoded by the tmRNA and targeted for degradation. The ribosome is freed to recommence translation, which seems to be the essential function of trans-translation.</text>
</comment>
<evidence type="ECO:0000313" key="4">
    <source>
        <dbReference type="EMBL" id="ANH81377.1"/>
    </source>
</evidence>
<dbReference type="NCBIfam" id="TIGR00086">
    <property type="entry name" value="smpB"/>
    <property type="match status" value="1"/>
</dbReference>
<dbReference type="GO" id="GO:0070930">
    <property type="term" value="P:trans-translation-dependent protein tagging"/>
    <property type="evidence" value="ECO:0007669"/>
    <property type="project" value="TreeGrafter"/>
</dbReference>
<dbReference type="NCBIfam" id="NF003843">
    <property type="entry name" value="PRK05422.1"/>
    <property type="match status" value="1"/>
</dbReference>
<dbReference type="PANTHER" id="PTHR30308:SF2">
    <property type="entry name" value="SSRA-BINDING PROTEIN"/>
    <property type="match status" value="1"/>
</dbReference>
<dbReference type="Proteomes" id="UP000077667">
    <property type="component" value="Chromosome"/>
</dbReference>
<evidence type="ECO:0000313" key="5">
    <source>
        <dbReference type="Proteomes" id="UP000077667"/>
    </source>
</evidence>
<evidence type="ECO:0000256" key="2">
    <source>
        <dbReference type="ARBA" id="ARBA00022884"/>
    </source>
</evidence>
<dbReference type="GO" id="GO:0070929">
    <property type="term" value="P:trans-translation"/>
    <property type="evidence" value="ECO:0007669"/>
    <property type="project" value="UniProtKB-UniRule"/>
</dbReference>
<dbReference type="InterPro" id="IPR020081">
    <property type="entry name" value="SsrA-bd_prot_CS"/>
</dbReference>
<dbReference type="OrthoDB" id="9805462at2"/>
<comment type="subcellular location">
    <subcellularLocation>
        <location evidence="3">Cytoplasm</location>
    </subcellularLocation>
    <text evidence="3">The tmRNA-SmpB complex associates with stalled 70S ribosomes.</text>
</comment>
<keyword evidence="5" id="KW-1185">Reference proteome</keyword>
<reference evidence="4 5" key="1">
    <citation type="submission" date="2016-05" db="EMBL/GenBank/DDBJ databases">
        <title>Niabella ginsenosidivorans BS26 whole genome sequencing.</title>
        <authorList>
            <person name="Im W.T."/>
            <person name="Siddiqi M.Z."/>
        </authorList>
    </citation>
    <scope>NUCLEOTIDE SEQUENCE [LARGE SCALE GENOMIC DNA]</scope>
    <source>
        <strain evidence="4 5">BS26</strain>
    </source>
</reference>
<dbReference type="Pfam" id="PF01668">
    <property type="entry name" value="SmpB"/>
    <property type="match status" value="1"/>
</dbReference>
<dbReference type="PANTHER" id="PTHR30308">
    <property type="entry name" value="TMRNA-BINDING COMPONENT OF TRANS-TRANSLATION TAGGING COMPLEX"/>
    <property type="match status" value="1"/>
</dbReference>
<dbReference type="HAMAP" id="MF_00023">
    <property type="entry name" value="SmpB"/>
    <property type="match status" value="1"/>
</dbReference>
<keyword evidence="1 3" id="KW-0963">Cytoplasm</keyword>
<dbReference type="PROSITE" id="PS01317">
    <property type="entry name" value="SSRP"/>
    <property type="match status" value="1"/>
</dbReference>
<organism evidence="4 5">
    <name type="scientific">Niabella ginsenosidivorans</name>
    <dbReference type="NCBI Taxonomy" id="1176587"/>
    <lineage>
        <taxon>Bacteria</taxon>
        <taxon>Pseudomonadati</taxon>
        <taxon>Bacteroidota</taxon>
        <taxon>Chitinophagia</taxon>
        <taxon>Chitinophagales</taxon>
        <taxon>Chitinophagaceae</taxon>
        <taxon>Niabella</taxon>
    </lineage>
</organism>
<dbReference type="InterPro" id="IPR023620">
    <property type="entry name" value="SmpB"/>
</dbReference>
<dbReference type="InterPro" id="IPR000037">
    <property type="entry name" value="SsrA-bd_prot"/>
</dbReference>
<dbReference type="EMBL" id="CP015772">
    <property type="protein sequence ID" value="ANH81377.1"/>
    <property type="molecule type" value="Genomic_DNA"/>
</dbReference>
<protein>
    <recommendedName>
        <fullName evidence="3">SsrA-binding protein</fullName>
    </recommendedName>
    <alternativeName>
        <fullName evidence="3">Small protein B</fullName>
    </alternativeName>
</protein>
<dbReference type="KEGG" id="nia:A8C56_10625"/>
<dbReference type="RefSeq" id="WP_067755569.1">
    <property type="nucleotide sequence ID" value="NZ_CP015772.1"/>
</dbReference>
<proteinExistence type="inferred from homology"/>
<comment type="similarity">
    <text evidence="3">Belongs to the SmpB family.</text>
</comment>
<dbReference type="AlphaFoldDB" id="A0A1A9I140"/>
<evidence type="ECO:0000256" key="1">
    <source>
        <dbReference type="ARBA" id="ARBA00022490"/>
    </source>
</evidence>
<dbReference type="SUPFAM" id="SSF74982">
    <property type="entry name" value="Small protein B (SmpB)"/>
    <property type="match status" value="1"/>
</dbReference>
<sequence length="148" mass="17327">MNHSLSIKNRSAYYEYFVDATYQAGLVLLGTEVKSLREGKASFNDSYCIIHKGEIWIKSLHISPYSHGTVNNHDPDRDRKLLLQKREIKKIEAKLKEKGYTLIPLRIYMNDRGLVKLEIGLAKGKKLYDKRESIKKRDVERDLKKYLK</sequence>
<evidence type="ECO:0000256" key="3">
    <source>
        <dbReference type="HAMAP-Rule" id="MF_00023"/>
    </source>
</evidence>
<dbReference type="Gene3D" id="2.40.280.10">
    <property type="match status" value="1"/>
</dbReference>
<dbReference type="CDD" id="cd09294">
    <property type="entry name" value="SmpB"/>
    <property type="match status" value="1"/>
</dbReference>
<dbReference type="STRING" id="1176587.A8C56_10625"/>
<name>A0A1A9I140_9BACT</name>